<accession>A0A1Z5HV22</accession>
<dbReference type="GO" id="GO:0016491">
    <property type="term" value="F:oxidoreductase activity"/>
    <property type="evidence" value="ECO:0007669"/>
    <property type="project" value="UniProtKB-KW"/>
</dbReference>
<dbReference type="InterPro" id="IPR037024">
    <property type="entry name" value="NiFe_Hase_small_N_sf"/>
</dbReference>
<dbReference type="EMBL" id="BDGJ01000125">
    <property type="protein sequence ID" value="GAW93258.1"/>
    <property type="molecule type" value="Genomic_DNA"/>
</dbReference>
<dbReference type="PANTHER" id="PTHR42845">
    <property type="entry name" value="COENZYME F420-REDUCING HYDROGENASE, GAMMA SUBUNIT"/>
    <property type="match status" value="1"/>
</dbReference>
<comment type="caution">
    <text evidence="3">The sequence shown here is derived from an EMBL/GenBank/DDBJ whole genome shotgun (WGS) entry which is preliminary data.</text>
</comment>
<name>A0A1Z5HV22_9FIRM</name>
<dbReference type="Gene3D" id="3.40.50.700">
    <property type="entry name" value="NADH:ubiquinone oxidoreductase-like, 20kDa subunit"/>
    <property type="match status" value="1"/>
</dbReference>
<dbReference type="GO" id="GO:0051536">
    <property type="term" value="F:iron-sulfur cluster binding"/>
    <property type="evidence" value="ECO:0007669"/>
    <property type="project" value="InterPro"/>
</dbReference>
<organism evidence="3 4">
    <name type="scientific">Calderihabitans maritimus</name>
    <dbReference type="NCBI Taxonomy" id="1246530"/>
    <lineage>
        <taxon>Bacteria</taxon>
        <taxon>Bacillati</taxon>
        <taxon>Bacillota</taxon>
        <taxon>Clostridia</taxon>
        <taxon>Neomoorellales</taxon>
        <taxon>Calderihabitantaceae</taxon>
        <taxon>Calderihabitans</taxon>
    </lineage>
</organism>
<reference evidence="4" key="1">
    <citation type="journal article" date="2017" name="Appl. Environ. Microbiol.">
        <title>Genomic Analysis of Calderihabitans maritimus KKC1, a Thermophilic, Hydrogenogenic, Carboxydotrophic Bacterium Isolated from Marine Sediment.</title>
        <authorList>
            <person name="Omae K."/>
            <person name="Yoneda Y."/>
            <person name="Fukuyama Y."/>
            <person name="Yoshida T."/>
            <person name="Sako Y."/>
        </authorList>
    </citation>
    <scope>NUCLEOTIDE SEQUENCE [LARGE SCALE GENOMIC DNA]</scope>
    <source>
        <strain evidence="4">KKC1</strain>
    </source>
</reference>
<dbReference type="AlphaFoldDB" id="A0A1Z5HV22"/>
<dbReference type="Proteomes" id="UP000197032">
    <property type="component" value="Unassembled WGS sequence"/>
</dbReference>
<evidence type="ECO:0000313" key="4">
    <source>
        <dbReference type="Proteomes" id="UP000197032"/>
    </source>
</evidence>
<dbReference type="OrthoDB" id="9787729at2"/>
<evidence type="ECO:0000256" key="1">
    <source>
        <dbReference type="ARBA" id="ARBA00023002"/>
    </source>
</evidence>
<evidence type="ECO:0000313" key="3">
    <source>
        <dbReference type="EMBL" id="GAW93258.1"/>
    </source>
</evidence>
<keyword evidence="1" id="KW-0560">Oxidoreductase</keyword>
<dbReference type="PANTHER" id="PTHR42845:SF2">
    <property type="entry name" value="F420-NON-REDUCING HYDROGENASE VHU SUBUNIT G"/>
    <property type="match status" value="1"/>
</dbReference>
<dbReference type="Pfam" id="PF01058">
    <property type="entry name" value="Oxidored_q6"/>
    <property type="match status" value="1"/>
</dbReference>
<dbReference type="InterPro" id="IPR006137">
    <property type="entry name" value="NADH_UbQ_OxRdtase-like_20kDa"/>
</dbReference>
<proteinExistence type="predicted"/>
<keyword evidence="4" id="KW-1185">Reference proteome</keyword>
<sequence length="253" mass="27566">MNKPSVAVYKLSSCAGCQLEIVNLEPILFDLLGAVDIHYFVMAKRDNKPGPYDIGLVEGAVTCGEEIARLKQARKECRILVAFGTCACFGGIPSIKNWKPQRVVESIVYEDLSAIHSTTAYGIDNYVPVEAYLKGCPVSKDELVEFIKSILLGVRPYLRPHSVCVECKLHENVCLAVTKGEPCMGPVTTAGCGALCPSHQKPCEGCRGPANDPNPESLAETFKEYGLHKRDIVLKFRKFAGMNPEFAKGADAV</sequence>
<feature type="domain" description="NADH:ubiquinone oxidoreductase-like 20kDa subunit" evidence="2">
    <location>
        <begin position="14"/>
        <end position="149"/>
    </location>
</feature>
<protein>
    <submittedName>
        <fullName evidence="3">NADH ubiquinone oxidoreductase-like protein</fullName>
    </submittedName>
</protein>
<dbReference type="SUPFAM" id="SSF56770">
    <property type="entry name" value="HydA/Nqo6-like"/>
    <property type="match status" value="1"/>
</dbReference>
<keyword evidence="3" id="KW-0830">Ubiquinone</keyword>
<evidence type="ECO:0000259" key="2">
    <source>
        <dbReference type="Pfam" id="PF01058"/>
    </source>
</evidence>
<gene>
    <name evidence="3" type="ORF">KKC1_23970</name>
</gene>
<dbReference type="InterPro" id="IPR051349">
    <property type="entry name" value="Hydrogenase_assoc-protein"/>
</dbReference>